<dbReference type="Gene3D" id="3.40.630.30">
    <property type="match status" value="1"/>
</dbReference>
<evidence type="ECO:0000313" key="4">
    <source>
        <dbReference type="EMBL" id="KNB68807.1"/>
    </source>
</evidence>
<dbReference type="Proteomes" id="UP000036834">
    <property type="component" value="Unassembled WGS sequence"/>
</dbReference>
<evidence type="ECO:0000256" key="2">
    <source>
        <dbReference type="ARBA" id="ARBA00023315"/>
    </source>
</evidence>
<dbReference type="InterPro" id="IPR016181">
    <property type="entry name" value="Acyl_CoA_acyltransferase"/>
</dbReference>
<dbReference type="CDD" id="cd04301">
    <property type="entry name" value="NAT_SF"/>
    <property type="match status" value="1"/>
</dbReference>
<name>A0A0K9YJB5_9BACL</name>
<dbReference type="EMBL" id="LGIQ01000017">
    <property type="protein sequence ID" value="KNB68807.1"/>
    <property type="molecule type" value="Genomic_DNA"/>
</dbReference>
<organism evidence="4 5">
    <name type="scientific">Brevibacillus reuszeri</name>
    <dbReference type="NCBI Taxonomy" id="54915"/>
    <lineage>
        <taxon>Bacteria</taxon>
        <taxon>Bacillati</taxon>
        <taxon>Bacillota</taxon>
        <taxon>Bacilli</taxon>
        <taxon>Bacillales</taxon>
        <taxon>Paenibacillaceae</taxon>
        <taxon>Brevibacillus</taxon>
    </lineage>
</organism>
<feature type="domain" description="N-acetyltransferase" evidence="3">
    <location>
        <begin position="98"/>
        <end position="250"/>
    </location>
</feature>
<dbReference type="PANTHER" id="PTHR43420:SF12">
    <property type="entry name" value="N-ACETYLTRANSFERASE DOMAIN-CONTAINING PROTEIN"/>
    <property type="match status" value="1"/>
</dbReference>
<evidence type="ECO:0000313" key="5">
    <source>
        <dbReference type="Proteomes" id="UP000036834"/>
    </source>
</evidence>
<dbReference type="InterPro" id="IPR056935">
    <property type="entry name" value="Rv0428c-like_C"/>
</dbReference>
<gene>
    <name evidence="4" type="ORF">ADS79_33175</name>
</gene>
<protein>
    <submittedName>
        <fullName evidence="4">Acetyltransferase</fullName>
    </submittedName>
</protein>
<dbReference type="InterPro" id="IPR050680">
    <property type="entry name" value="YpeA/RimI_acetyltransf"/>
</dbReference>
<keyword evidence="1 4" id="KW-0808">Transferase</keyword>
<comment type="caution">
    <text evidence="4">The sequence shown here is derived from an EMBL/GenBank/DDBJ whole genome shotgun (WGS) entry which is preliminary data.</text>
</comment>
<dbReference type="PROSITE" id="PS51186">
    <property type="entry name" value="GNAT"/>
    <property type="match status" value="1"/>
</dbReference>
<dbReference type="Pfam" id="PF24553">
    <property type="entry name" value="Rv0428c_C"/>
    <property type="match status" value="1"/>
</dbReference>
<dbReference type="SUPFAM" id="SSF55729">
    <property type="entry name" value="Acyl-CoA N-acyltransferases (Nat)"/>
    <property type="match status" value="1"/>
</dbReference>
<sequence length="250" mass="28507">MVEVNTLYPKLEELSLNAWPALETMVYDGWLLRFADGYTKRANSVCALYPSTEELESKIAACEAFYQGKGLPIIFKMTPFAEPHDLDELLEAKGYVAQAFTSMQAVSLDKVAAPSLHTARFDEHCTEEWRDAYCTLSHQGEKAKETMTKTLSKIIPTACYASLYLDNKVVACGLGVVEREYIGLFDIVTDQAYRNQGLGEQLVLNLLQWGQEKGAKYSYLQVMKDNLPALRLYEKIGYHEQYVHWYRIKE</sequence>
<proteinExistence type="predicted"/>
<dbReference type="AlphaFoldDB" id="A0A0K9YJB5"/>
<accession>A0A0K9YJB5</accession>
<dbReference type="PATRIC" id="fig|54915.3.peg.754"/>
<evidence type="ECO:0000259" key="3">
    <source>
        <dbReference type="PROSITE" id="PS51186"/>
    </source>
</evidence>
<dbReference type="GO" id="GO:0016747">
    <property type="term" value="F:acyltransferase activity, transferring groups other than amino-acyl groups"/>
    <property type="evidence" value="ECO:0007669"/>
    <property type="project" value="InterPro"/>
</dbReference>
<dbReference type="PANTHER" id="PTHR43420">
    <property type="entry name" value="ACETYLTRANSFERASE"/>
    <property type="match status" value="1"/>
</dbReference>
<dbReference type="OrthoDB" id="9805924at2"/>
<keyword evidence="2" id="KW-0012">Acyltransferase</keyword>
<evidence type="ECO:0000256" key="1">
    <source>
        <dbReference type="ARBA" id="ARBA00022679"/>
    </source>
</evidence>
<dbReference type="STRING" id="54915.ADS79_33175"/>
<dbReference type="InterPro" id="IPR000182">
    <property type="entry name" value="GNAT_dom"/>
</dbReference>
<reference evidence="5" key="1">
    <citation type="submission" date="2015-07" db="EMBL/GenBank/DDBJ databases">
        <title>Genome sequencing project for genomic taxonomy and phylogenomics of Bacillus-like bacteria.</title>
        <authorList>
            <person name="Liu B."/>
            <person name="Wang J."/>
            <person name="Zhu Y."/>
            <person name="Liu G."/>
            <person name="Chen Q."/>
            <person name="Chen Z."/>
            <person name="Lan J."/>
            <person name="Che J."/>
            <person name="Ge C."/>
            <person name="Shi H."/>
            <person name="Pan Z."/>
            <person name="Liu X."/>
        </authorList>
    </citation>
    <scope>NUCLEOTIDE SEQUENCE [LARGE SCALE GENOMIC DNA]</scope>
    <source>
        <strain evidence="5">DSM 9887</strain>
    </source>
</reference>